<dbReference type="InterPro" id="IPR004843">
    <property type="entry name" value="Calcineurin-like_PHP"/>
</dbReference>
<feature type="domain" description="Calcineurin-like phosphoesterase" evidence="1">
    <location>
        <begin position="21"/>
        <end position="215"/>
    </location>
</feature>
<name>A0ABY7TVU9_9SPHN</name>
<gene>
    <name evidence="2" type="ORF">PQ457_11145</name>
</gene>
<evidence type="ECO:0000313" key="2">
    <source>
        <dbReference type="EMBL" id="WCT76495.1"/>
    </source>
</evidence>
<evidence type="ECO:0000313" key="3">
    <source>
        <dbReference type="Proteomes" id="UP001218231"/>
    </source>
</evidence>
<keyword evidence="3" id="KW-1185">Reference proteome</keyword>
<dbReference type="Gene3D" id="3.60.21.10">
    <property type="match status" value="1"/>
</dbReference>
<protein>
    <submittedName>
        <fullName evidence="2">Metallophosphoesterase family protein</fullName>
    </submittedName>
</protein>
<reference evidence="2 3" key="1">
    <citation type="submission" date="2023-02" db="EMBL/GenBank/DDBJ databases">
        <title>Genome sequence of Novosphingobium humi KACC 19094.</title>
        <authorList>
            <person name="Kim S."/>
            <person name="Heo J."/>
            <person name="Kwon S.-W."/>
        </authorList>
    </citation>
    <scope>NUCLEOTIDE SEQUENCE [LARGE SCALE GENOMIC DNA]</scope>
    <source>
        <strain evidence="2 3">KACC 19094</strain>
    </source>
</reference>
<organism evidence="2 3">
    <name type="scientific">Novosphingobium humi</name>
    <dbReference type="NCBI Taxonomy" id="2282397"/>
    <lineage>
        <taxon>Bacteria</taxon>
        <taxon>Pseudomonadati</taxon>
        <taxon>Pseudomonadota</taxon>
        <taxon>Alphaproteobacteria</taxon>
        <taxon>Sphingomonadales</taxon>
        <taxon>Sphingomonadaceae</taxon>
        <taxon>Novosphingobium</taxon>
    </lineage>
</organism>
<dbReference type="Proteomes" id="UP001218231">
    <property type="component" value="Chromosome"/>
</dbReference>
<proteinExistence type="predicted"/>
<accession>A0ABY7TVU9</accession>
<sequence>MRKLFAGTASASPPRIPDGQRVFAIGDIHGRLDLFEALMEAIEAEDQQRGPAQTTVILLGDLIDRGPASLGVLALARQWQQGRRAAGKAMHILMGNHEEMLIHSLERIEVLRQFVQHGGRETLISFGIDEKTYADASWEELQVLMQQAITQEWIDFIDTFEACLQIGDYAFVHAGIRPGVALEAQIPADLRWIREPFLSSEQAHGSVIVHGHTIADAPEIRRNRIGIDTGAYQSGRLTALLLEGEEQLLLSTVVDEDKISIRLEK</sequence>
<dbReference type="InterPro" id="IPR050126">
    <property type="entry name" value="Ap4A_hydrolase"/>
</dbReference>
<dbReference type="PANTHER" id="PTHR42850">
    <property type="entry name" value="METALLOPHOSPHOESTERASE"/>
    <property type="match status" value="1"/>
</dbReference>
<dbReference type="RefSeq" id="WP_273616936.1">
    <property type="nucleotide sequence ID" value="NZ_CP117417.1"/>
</dbReference>
<dbReference type="Pfam" id="PF00149">
    <property type="entry name" value="Metallophos"/>
    <property type="match status" value="1"/>
</dbReference>
<dbReference type="SUPFAM" id="SSF56300">
    <property type="entry name" value="Metallo-dependent phosphatases"/>
    <property type="match status" value="1"/>
</dbReference>
<dbReference type="InterPro" id="IPR029052">
    <property type="entry name" value="Metallo-depent_PP-like"/>
</dbReference>
<evidence type="ECO:0000259" key="1">
    <source>
        <dbReference type="Pfam" id="PF00149"/>
    </source>
</evidence>
<dbReference type="CDD" id="cd00144">
    <property type="entry name" value="MPP_PPP_family"/>
    <property type="match status" value="1"/>
</dbReference>
<dbReference type="EMBL" id="CP117417">
    <property type="protein sequence ID" value="WCT76495.1"/>
    <property type="molecule type" value="Genomic_DNA"/>
</dbReference>
<dbReference type="PANTHER" id="PTHR42850:SF4">
    <property type="entry name" value="ZINC-DEPENDENT ENDOPOLYPHOSPHATASE"/>
    <property type="match status" value="1"/>
</dbReference>